<dbReference type="EMBL" id="UZAH01031824">
    <property type="protein sequence ID" value="VDP18063.1"/>
    <property type="molecule type" value="Genomic_DNA"/>
</dbReference>
<evidence type="ECO:0000313" key="2">
    <source>
        <dbReference type="EMBL" id="VDP18063.1"/>
    </source>
</evidence>
<keyword evidence="3" id="KW-1185">Reference proteome</keyword>
<reference evidence="2 3" key="1">
    <citation type="submission" date="2018-11" db="EMBL/GenBank/DDBJ databases">
        <authorList>
            <consortium name="Pathogen Informatics"/>
        </authorList>
    </citation>
    <scope>NUCLEOTIDE SEQUENCE [LARGE SCALE GENOMIC DNA]</scope>
</reference>
<name>A0A183GCX7_HELPZ</name>
<reference evidence="4" key="2">
    <citation type="submission" date="2019-09" db="UniProtKB">
        <authorList>
            <consortium name="WormBaseParasite"/>
        </authorList>
    </citation>
    <scope>IDENTIFICATION</scope>
</reference>
<feature type="transmembrane region" description="Helical" evidence="1">
    <location>
        <begin position="33"/>
        <end position="53"/>
    </location>
</feature>
<keyword evidence="1" id="KW-1133">Transmembrane helix</keyword>
<dbReference type="AlphaFoldDB" id="A0A183GCX7"/>
<evidence type="ECO:0000256" key="1">
    <source>
        <dbReference type="SAM" id="Phobius"/>
    </source>
</evidence>
<keyword evidence="1" id="KW-0812">Transmembrane</keyword>
<sequence>MAAWWSAYLDAERPVKSQHCFIIDSTAKWYSTFHFVLIVVAFCVSFLSFLVAWRISRRLQRDGVGSKKHNLGLWIAISASSAILVSLPSIVMLLKLWTSYDFSDIVVSVSYSMTG</sequence>
<protein>
    <submittedName>
        <fullName evidence="4">G_PROTEIN_RECEP_F1_2 domain-containing protein</fullName>
    </submittedName>
</protein>
<accession>A0A3P8F7N9</accession>
<proteinExistence type="predicted"/>
<evidence type="ECO:0000313" key="4">
    <source>
        <dbReference type="WBParaSite" id="HPBE_0002005901-mRNA-1"/>
    </source>
</evidence>
<accession>A0A183GCX7</accession>
<evidence type="ECO:0000313" key="3">
    <source>
        <dbReference type="Proteomes" id="UP000050761"/>
    </source>
</evidence>
<dbReference type="Proteomes" id="UP000050761">
    <property type="component" value="Unassembled WGS sequence"/>
</dbReference>
<organism evidence="3 4">
    <name type="scientific">Heligmosomoides polygyrus</name>
    <name type="common">Parasitic roundworm</name>
    <dbReference type="NCBI Taxonomy" id="6339"/>
    <lineage>
        <taxon>Eukaryota</taxon>
        <taxon>Metazoa</taxon>
        <taxon>Ecdysozoa</taxon>
        <taxon>Nematoda</taxon>
        <taxon>Chromadorea</taxon>
        <taxon>Rhabditida</taxon>
        <taxon>Rhabditina</taxon>
        <taxon>Rhabditomorpha</taxon>
        <taxon>Strongyloidea</taxon>
        <taxon>Heligmosomidae</taxon>
        <taxon>Heligmosomoides</taxon>
    </lineage>
</organism>
<gene>
    <name evidence="2" type="ORF">HPBE_LOCUS20058</name>
</gene>
<dbReference type="WBParaSite" id="HPBE_0002005901-mRNA-1">
    <property type="protein sequence ID" value="HPBE_0002005901-mRNA-1"/>
    <property type="gene ID" value="HPBE_0002005901"/>
</dbReference>
<keyword evidence="1" id="KW-0472">Membrane</keyword>
<dbReference type="OrthoDB" id="5862640at2759"/>
<feature type="transmembrane region" description="Helical" evidence="1">
    <location>
        <begin position="73"/>
        <end position="94"/>
    </location>
</feature>